<keyword evidence="1" id="KW-1003">Cell membrane</keyword>
<evidence type="ECO:0000256" key="2">
    <source>
        <dbReference type="ARBA" id="ARBA00022519"/>
    </source>
</evidence>
<name>A0ABU1FZ40_9GAMM</name>
<reference evidence="6 7" key="1">
    <citation type="submission" date="2023-04" db="EMBL/GenBank/DDBJ databases">
        <title>A long-awaited taxogenomic arrangement of the family Halomonadaceae.</title>
        <authorList>
            <person name="De La Haba R."/>
            <person name="Chuvochina M."/>
            <person name="Wittouck S."/>
            <person name="Arahal D.R."/>
            <person name="Sanchez-Porro C."/>
            <person name="Hugenholtz P."/>
            <person name="Ventosa A."/>
        </authorList>
    </citation>
    <scope>NUCLEOTIDE SEQUENCE [LARGE SCALE GENOMIC DNA]</scope>
    <source>
        <strain evidence="6 7">DSM 23530</strain>
    </source>
</reference>
<sequence>MSNKVLHVCTPDKFIPPFIDFVEDNFDLNDHVFWLKEGGRFPVEEVARVNSSGRGKIKKIKGLVDLAKMMSASDKIILHGLFDIRVILLLWSMPWQLKKAYWVLWGGDLYSFRQGDKTFKWRIREFFKAPVIRGMGFIITTVPGDVDLARKWYGFSGKFHQSLMYRSHLARELTSNGAKKENSLDVVKVQIGNSADPSNEQFELIDKLSKLRGKSFLAYCPLSYGDQLHKSKVIDYGVDRLGESFVPLTEFMGFEDYNAYMEKIDVALFNHRRQQAMGNIIALLSMGKTVYLRSDQTPYEFFRSLGVNVKSVENMDSLSLIDEESSMLNMKIINENFNMKLLKASWEKVFDE</sequence>
<keyword evidence="7" id="KW-1185">Reference proteome</keyword>
<dbReference type="EC" id="2.4.1.325" evidence="6"/>
<dbReference type="RefSeq" id="WP_309651546.1">
    <property type="nucleotide sequence ID" value="NZ_JARWAK010000002.1"/>
</dbReference>
<keyword evidence="3 6" id="KW-0328">Glycosyltransferase</keyword>
<dbReference type="GO" id="GO:0102031">
    <property type="term" value="F:4-acetamido-4,6-dideoxy-D-galactose transferase activity"/>
    <property type="evidence" value="ECO:0007669"/>
    <property type="project" value="UniProtKB-EC"/>
</dbReference>
<dbReference type="InterPro" id="IPR009993">
    <property type="entry name" value="WecF"/>
</dbReference>
<keyword evidence="4 6" id="KW-0808">Transferase</keyword>
<keyword evidence="2" id="KW-0997">Cell inner membrane</keyword>
<gene>
    <name evidence="6" type="ORF">QC818_03975</name>
</gene>
<protein>
    <submittedName>
        <fullName evidence="6">TDP-N-acetylfucosamine:lipid II N-acetylfucosaminyltransferase</fullName>
        <ecNumber evidence="6">2.4.1.325</ecNumber>
    </submittedName>
</protein>
<dbReference type="Proteomes" id="UP001264519">
    <property type="component" value="Unassembled WGS sequence"/>
</dbReference>
<keyword evidence="5" id="KW-0472">Membrane</keyword>
<proteinExistence type="predicted"/>
<evidence type="ECO:0000256" key="3">
    <source>
        <dbReference type="ARBA" id="ARBA00022676"/>
    </source>
</evidence>
<organism evidence="6 7">
    <name type="scientific">Halomonas koreensis</name>
    <dbReference type="NCBI Taxonomy" id="245385"/>
    <lineage>
        <taxon>Bacteria</taxon>
        <taxon>Pseudomonadati</taxon>
        <taxon>Pseudomonadota</taxon>
        <taxon>Gammaproteobacteria</taxon>
        <taxon>Oceanospirillales</taxon>
        <taxon>Halomonadaceae</taxon>
        <taxon>Halomonas</taxon>
    </lineage>
</organism>
<accession>A0ABU1FZ40</accession>
<evidence type="ECO:0000256" key="4">
    <source>
        <dbReference type="ARBA" id="ARBA00022679"/>
    </source>
</evidence>
<dbReference type="Pfam" id="PF07429">
    <property type="entry name" value="Glyco_transf_56"/>
    <property type="match status" value="1"/>
</dbReference>
<evidence type="ECO:0000313" key="7">
    <source>
        <dbReference type="Proteomes" id="UP001264519"/>
    </source>
</evidence>
<evidence type="ECO:0000256" key="1">
    <source>
        <dbReference type="ARBA" id="ARBA00022475"/>
    </source>
</evidence>
<evidence type="ECO:0000313" key="6">
    <source>
        <dbReference type="EMBL" id="MDR5865949.1"/>
    </source>
</evidence>
<dbReference type="EMBL" id="JARWAK010000002">
    <property type="protein sequence ID" value="MDR5865949.1"/>
    <property type="molecule type" value="Genomic_DNA"/>
</dbReference>
<comment type="caution">
    <text evidence="6">The sequence shown here is derived from an EMBL/GenBank/DDBJ whole genome shotgun (WGS) entry which is preliminary data.</text>
</comment>
<evidence type="ECO:0000256" key="5">
    <source>
        <dbReference type="ARBA" id="ARBA00023136"/>
    </source>
</evidence>